<evidence type="ECO:0000256" key="1">
    <source>
        <dbReference type="ARBA" id="ARBA00009995"/>
    </source>
</evidence>
<dbReference type="PANTHER" id="PTHR11926:SF1498">
    <property type="entry name" value="GLYCOSYLTRANSFERASE"/>
    <property type="match status" value="1"/>
</dbReference>
<sequence length="66" mass="7437">MSKQHLIEFAMGFVNREVTFLWVMRPDLVTGESAALPPEFQEKVDRVVFISGWCPHVTTGSSQQGI</sequence>
<dbReference type="SUPFAM" id="SSF53756">
    <property type="entry name" value="UDP-Glycosyltransferase/glycogen phosphorylase"/>
    <property type="match status" value="1"/>
</dbReference>
<gene>
    <name evidence="2" type="ORF">LITE_LOCUS2048</name>
</gene>
<keyword evidence="3" id="KW-1185">Reference proteome</keyword>
<name>A0AAV0H0R1_9ROSI</name>
<dbReference type="EMBL" id="CAMGYJ010000002">
    <property type="protein sequence ID" value="CAI0378856.1"/>
    <property type="molecule type" value="Genomic_DNA"/>
</dbReference>
<accession>A0AAV0H0R1</accession>
<evidence type="ECO:0000313" key="3">
    <source>
        <dbReference type="Proteomes" id="UP001154282"/>
    </source>
</evidence>
<organism evidence="2 3">
    <name type="scientific">Linum tenue</name>
    <dbReference type="NCBI Taxonomy" id="586396"/>
    <lineage>
        <taxon>Eukaryota</taxon>
        <taxon>Viridiplantae</taxon>
        <taxon>Streptophyta</taxon>
        <taxon>Embryophyta</taxon>
        <taxon>Tracheophyta</taxon>
        <taxon>Spermatophyta</taxon>
        <taxon>Magnoliopsida</taxon>
        <taxon>eudicotyledons</taxon>
        <taxon>Gunneridae</taxon>
        <taxon>Pentapetalae</taxon>
        <taxon>rosids</taxon>
        <taxon>fabids</taxon>
        <taxon>Malpighiales</taxon>
        <taxon>Linaceae</taxon>
        <taxon>Linum</taxon>
    </lineage>
</organism>
<dbReference type="PANTHER" id="PTHR11926">
    <property type="entry name" value="GLUCOSYL/GLUCURONOSYL TRANSFERASES"/>
    <property type="match status" value="1"/>
</dbReference>
<dbReference type="GO" id="GO:0080043">
    <property type="term" value="F:quercetin 3-O-glucosyltransferase activity"/>
    <property type="evidence" value="ECO:0007669"/>
    <property type="project" value="TreeGrafter"/>
</dbReference>
<protein>
    <submittedName>
        <fullName evidence="2">Uncharacterized protein</fullName>
    </submittedName>
</protein>
<reference evidence="2" key="1">
    <citation type="submission" date="2022-08" db="EMBL/GenBank/DDBJ databases">
        <authorList>
            <person name="Gutierrez-Valencia J."/>
        </authorList>
    </citation>
    <scope>NUCLEOTIDE SEQUENCE</scope>
</reference>
<dbReference type="Gene3D" id="3.40.50.2000">
    <property type="entry name" value="Glycogen Phosphorylase B"/>
    <property type="match status" value="1"/>
</dbReference>
<evidence type="ECO:0000313" key="2">
    <source>
        <dbReference type="EMBL" id="CAI0378856.1"/>
    </source>
</evidence>
<comment type="caution">
    <text evidence="2">The sequence shown here is derived from an EMBL/GenBank/DDBJ whole genome shotgun (WGS) entry which is preliminary data.</text>
</comment>
<comment type="similarity">
    <text evidence="1">Belongs to the UDP-glycosyltransferase family.</text>
</comment>
<dbReference type="GO" id="GO:0080044">
    <property type="term" value="F:quercetin 7-O-glucosyltransferase activity"/>
    <property type="evidence" value="ECO:0007669"/>
    <property type="project" value="TreeGrafter"/>
</dbReference>
<proteinExistence type="inferred from homology"/>
<dbReference type="Proteomes" id="UP001154282">
    <property type="component" value="Unassembled WGS sequence"/>
</dbReference>
<dbReference type="AlphaFoldDB" id="A0AAV0H0R1"/>